<feature type="compositionally biased region" description="Polar residues" evidence="6">
    <location>
        <begin position="150"/>
        <end position="164"/>
    </location>
</feature>
<organism evidence="9 10">
    <name type="scientific">Carex littledalei</name>
    <dbReference type="NCBI Taxonomy" id="544730"/>
    <lineage>
        <taxon>Eukaryota</taxon>
        <taxon>Viridiplantae</taxon>
        <taxon>Streptophyta</taxon>
        <taxon>Embryophyta</taxon>
        <taxon>Tracheophyta</taxon>
        <taxon>Spermatophyta</taxon>
        <taxon>Magnoliopsida</taxon>
        <taxon>Liliopsida</taxon>
        <taxon>Poales</taxon>
        <taxon>Cyperaceae</taxon>
        <taxon>Cyperoideae</taxon>
        <taxon>Cariceae</taxon>
        <taxon>Carex</taxon>
        <taxon>Carex subgen. Euthyceras</taxon>
    </lineage>
</organism>
<reference evidence="9" key="1">
    <citation type="submission" date="2020-01" db="EMBL/GenBank/DDBJ databases">
        <title>Genome sequence of Kobresia littledalei, the first chromosome-level genome in the family Cyperaceae.</title>
        <authorList>
            <person name="Qu G."/>
        </authorList>
    </citation>
    <scope>NUCLEOTIDE SEQUENCE</scope>
    <source>
        <strain evidence="9">C.B.Clarke</strain>
        <tissue evidence="9">Leaf</tissue>
    </source>
</reference>
<feature type="domain" description="TCP" evidence="7">
    <location>
        <begin position="88"/>
        <end position="146"/>
    </location>
</feature>
<dbReference type="GO" id="GO:2000032">
    <property type="term" value="P:regulation of secondary shoot formation"/>
    <property type="evidence" value="ECO:0007669"/>
    <property type="project" value="TreeGrafter"/>
</dbReference>
<feature type="compositionally biased region" description="Basic and acidic residues" evidence="6">
    <location>
        <begin position="210"/>
        <end position="230"/>
    </location>
</feature>
<feature type="domain" description="R" evidence="8">
    <location>
        <begin position="213"/>
        <end position="230"/>
    </location>
</feature>
<comment type="subcellular location">
    <subcellularLocation>
        <location evidence="1">Nucleus</location>
    </subcellularLocation>
</comment>
<dbReference type="PANTHER" id="PTHR31072:SF93">
    <property type="entry name" value="TRANSCRIPTION FACTOR TCP24"/>
    <property type="match status" value="1"/>
</dbReference>
<keyword evidence="4" id="KW-0804">Transcription</keyword>
<accession>A0A833QEC9</accession>
<dbReference type="GO" id="GO:0043565">
    <property type="term" value="F:sequence-specific DNA binding"/>
    <property type="evidence" value="ECO:0007669"/>
    <property type="project" value="TreeGrafter"/>
</dbReference>
<keyword evidence="3" id="KW-0238">DNA-binding</keyword>
<dbReference type="GO" id="GO:0005634">
    <property type="term" value="C:nucleus"/>
    <property type="evidence" value="ECO:0007669"/>
    <property type="project" value="UniProtKB-SubCell"/>
</dbReference>
<feature type="region of interest" description="Disordered" evidence="6">
    <location>
        <begin position="150"/>
        <end position="232"/>
    </location>
</feature>
<evidence type="ECO:0000313" key="9">
    <source>
        <dbReference type="EMBL" id="KAF3321001.1"/>
    </source>
</evidence>
<dbReference type="Proteomes" id="UP000623129">
    <property type="component" value="Unassembled WGS sequence"/>
</dbReference>
<protein>
    <submittedName>
        <fullName evidence="9">Transcription factor</fullName>
    </submittedName>
</protein>
<feature type="compositionally biased region" description="Basic residues" evidence="6">
    <location>
        <begin position="192"/>
        <end position="206"/>
    </location>
</feature>
<dbReference type="AlphaFoldDB" id="A0A833QEC9"/>
<evidence type="ECO:0000259" key="8">
    <source>
        <dbReference type="PROSITE" id="PS51370"/>
    </source>
</evidence>
<keyword evidence="2" id="KW-0805">Transcription regulation</keyword>
<proteinExistence type="predicted"/>
<evidence type="ECO:0000256" key="6">
    <source>
        <dbReference type="SAM" id="MobiDB-lite"/>
    </source>
</evidence>
<dbReference type="GO" id="GO:0003700">
    <property type="term" value="F:DNA-binding transcription factor activity"/>
    <property type="evidence" value="ECO:0007669"/>
    <property type="project" value="InterPro"/>
</dbReference>
<evidence type="ECO:0000256" key="1">
    <source>
        <dbReference type="ARBA" id="ARBA00004123"/>
    </source>
</evidence>
<evidence type="ECO:0000313" key="10">
    <source>
        <dbReference type="Proteomes" id="UP000623129"/>
    </source>
</evidence>
<dbReference type="InterPro" id="IPR017887">
    <property type="entry name" value="TF_TCP_subgr"/>
</dbReference>
<dbReference type="OrthoDB" id="1896834at2759"/>
<dbReference type="EMBL" id="SWLB01000027">
    <property type="protein sequence ID" value="KAF3321001.1"/>
    <property type="molecule type" value="Genomic_DNA"/>
</dbReference>
<dbReference type="InterPro" id="IPR017888">
    <property type="entry name" value="CYC/TB1_R_domain"/>
</dbReference>
<evidence type="ECO:0000256" key="4">
    <source>
        <dbReference type="ARBA" id="ARBA00023163"/>
    </source>
</evidence>
<dbReference type="PANTHER" id="PTHR31072">
    <property type="entry name" value="TRANSCRIPTION FACTOR TCP4-RELATED"/>
    <property type="match status" value="1"/>
</dbReference>
<dbReference type="InterPro" id="IPR005333">
    <property type="entry name" value="Transcription_factor_TCP"/>
</dbReference>
<dbReference type="PROSITE" id="PS51370">
    <property type="entry name" value="R"/>
    <property type="match status" value="1"/>
</dbReference>
<evidence type="ECO:0000259" key="7">
    <source>
        <dbReference type="PROSITE" id="PS51369"/>
    </source>
</evidence>
<keyword evidence="10" id="KW-1185">Reference proteome</keyword>
<keyword evidence="5" id="KW-0539">Nucleus</keyword>
<evidence type="ECO:0000256" key="3">
    <source>
        <dbReference type="ARBA" id="ARBA00023125"/>
    </source>
</evidence>
<gene>
    <name evidence="9" type="ORF">FCM35_KLT14254</name>
</gene>
<dbReference type="PROSITE" id="PS51369">
    <property type="entry name" value="TCP"/>
    <property type="match status" value="1"/>
</dbReference>
<feature type="compositionally biased region" description="Basic and acidic residues" evidence="6">
    <location>
        <begin position="181"/>
        <end position="191"/>
    </location>
</feature>
<dbReference type="Pfam" id="PF03634">
    <property type="entry name" value="TCP"/>
    <property type="match status" value="1"/>
</dbReference>
<evidence type="ECO:0000256" key="2">
    <source>
        <dbReference type="ARBA" id="ARBA00023015"/>
    </source>
</evidence>
<evidence type="ECO:0000256" key="5">
    <source>
        <dbReference type="ARBA" id="ARBA00023242"/>
    </source>
</evidence>
<name>A0A833QEC9_9POAL</name>
<sequence>MLPIPDSLLERSFYSQLEINSPSSSNPTTQPDFPFSYPSPTFLLEAFQPPPLGPPINSQIISAANLESIQRNLNTENTENTNSKRVARKDRHSKINTAAGLRDRRMRLSLDVARKFFDLQDMLGFDKASKTVQWLLTKSKSAIKEITGTSRSVNSDNRNASSDNGEWPESDCEDASTVSDSKQKVVNQEKRQKVKKSSVKAPRKTNVHQAVDKEARAKARERARERTKEKNRLRRVTIASSIAVEGMGEGSGSHGYTNYTSSNLINEIEERSSSSVNRYKQAVIEQPHDQFPMVNGATNMPVFDYTGHEIEGNNYGNISMYQGQWDIEGAHFAGMQYHSRPW</sequence>
<comment type="caution">
    <text evidence="9">The sequence shown here is derived from an EMBL/GenBank/DDBJ whole genome shotgun (WGS) entry which is preliminary data.</text>
</comment>